<evidence type="ECO:0000259" key="3">
    <source>
        <dbReference type="Pfam" id="PF18914"/>
    </source>
</evidence>
<accession>A0A540VKU4</accession>
<feature type="domain" description="DUF5666" evidence="3">
    <location>
        <begin position="503"/>
        <end position="556"/>
    </location>
</feature>
<name>A0A540VKU4_9CHLR</name>
<dbReference type="OrthoDB" id="153536at2"/>
<organism evidence="4 5">
    <name type="scientific">Litorilinea aerophila</name>
    <dbReference type="NCBI Taxonomy" id="1204385"/>
    <lineage>
        <taxon>Bacteria</taxon>
        <taxon>Bacillati</taxon>
        <taxon>Chloroflexota</taxon>
        <taxon>Caldilineae</taxon>
        <taxon>Caldilineales</taxon>
        <taxon>Caldilineaceae</taxon>
        <taxon>Litorilinea</taxon>
    </lineage>
</organism>
<dbReference type="Pfam" id="PF18914">
    <property type="entry name" value="DUF5666"/>
    <property type="match status" value="6"/>
</dbReference>
<dbReference type="EMBL" id="VIGC01000003">
    <property type="protein sequence ID" value="TQE97389.1"/>
    <property type="molecule type" value="Genomic_DNA"/>
</dbReference>
<feature type="chain" id="PRO_5022888523" description="DUF5666 domain-containing protein" evidence="2">
    <location>
        <begin position="30"/>
        <end position="572"/>
    </location>
</feature>
<evidence type="ECO:0000313" key="5">
    <source>
        <dbReference type="Proteomes" id="UP000317371"/>
    </source>
</evidence>
<evidence type="ECO:0000313" key="4">
    <source>
        <dbReference type="EMBL" id="TQE97389.1"/>
    </source>
</evidence>
<dbReference type="RefSeq" id="WP_141608582.1">
    <property type="nucleotide sequence ID" value="NZ_VIGC02000003.1"/>
</dbReference>
<keyword evidence="5" id="KW-1185">Reference proteome</keyword>
<feature type="domain" description="DUF5666" evidence="3">
    <location>
        <begin position="167"/>
        <end position="219"/>
    </location>
</feature>
<comment type="caution">
    <text evidence="4">The sequence shown here is derived from an EMBL/GenBank/DDBJ whole genome shotgun (WGS) entry which is preliminary data.</text>
</comment>
<reference evidence="4 5" key="1">
    <citation type="submission" date="2019-06" db="EMBL/GenBank/DDBJ databases">
        <title>Genome sequence of Litorilinea aerophila BAA-2444.</title>
        <authorList>
            <person name="Maclea K.S."/>
            <person name="Maurais E.G."/>
            <person name="Iannazzi L.C."/>
        </authorList>
    </citation>
    <scope>NUCLEOTIDE SEQUENCE [LARGE SCALE GENOMIC DNA]</scope>
    <source>
        <strain evidence="4 5">ATCC BAA-2444</strain>
    </source>
</reference>
<feature type="domain" description="DUF5666" evidence="3">
    <location>
        <begin position="48"/>
        <end position="99"/>
    </location>
</feature>
<feature type="domain" description="DUF5666" evidence="3">
    <location>
        <begin position="417"/>
        <end position="468"/>
    </location>
</feature>
<protein>
    <recommendedName>
        <fullName evidence="3">DUF5666 domain-containing protein</fullName>
    </recommendedName>
</protein>
<feature type="compositionally biased region" description="Low complexity" evidence="1">
    <location>
        <begin position="113"/>
        <end position="153"/>
    </location>
</feature>
<dbReference type="InParanoid" id="A0A540VKU4"/>
<proteinExistence type="predicted"/>
<feature type="domain" description="DUF5666" evidence="3">
    <location>
        <begin position="265"/>
        <end position="313"/>
    </location>
</feature>
<dbReference type="Proteomes" id="UP000317371">
    <property type="component" value="Unassembled WGS sequence"/>
</dbReference>
<evidence type="ECO:0000256" key="1">
    <source>
        <dbReference type="SAM" id="MobiDB-lite"/>
    </source>
</evidence>
<sequence>MGRRWPRIPLLIALVGIAALAFLTGVVQAAQAGDDQDWRGIVVSMPQGGFQGEWVIGGRTFVADAGTDFSQEDAPLTVGGCAHVDFVMEGQVARALEIKGKALIECNEDGSATPTPDDTPGTPEPSATPSETPEPSATPSGTPGPTTTPSATPTRDDDDHDGELKLYGFIEAMPDSGLIGQWTVNGVLLETTASTEFEQDYGAFAVGVCVEVEYRQVNGINQVEKLETEHSYKCQGQGNDDNPGDDRHHGELYGLLQVFPPGLIGEWVIGGITFVADQNTEFKQEGGPFAVGVTVKVEFVTDSNNVHHATEIKVKFRNEDDGEDRDGDGEREGAEGQAYGLIELFPPGLQGTWVIGGIEYTATGSTEFKQEHGLFGLGVRVRVEYFVDSSGGRVATEIKVTDDNGNTQDPTHFKLVGFVQEMPTASFIGQWRIGNTLFVADGATQFKEDHGLLAIGAYVEVEYTVSGGENRIHEIETQVPPGAGDNNRLGVIQEMRAAAAAAVDAQASQIWRIDGVDYVITASTRLSDSQGELAVGSSAVVNSYTADDGQEVATRVASINLDHQIFLPAVGR</sequence>
<dbReference type="AlphaFoldDB" id="A0A540VKU4"/>
<feature type="region of interest" description="Disordered" evidence="1">
    <location>
        <begin position="107"/>
        <end position="162"/>
    </location>
</feature>
<dbReference type="InterPro" id="IPR043724">
    <property type="entry name" value="DUF5666"/>
</dbReference>
<feature type="domain" description="DUF5666" evidence="3">
    <location>
        <begin position="351"/>
        <end position="399"/>
    </location>
</feature>
<evidence type="ECO:0000256" key="2">
    <source>
        <dbReference type="SAM" id="SignalP"/>
    </source>
</evidence>
<gene>
    <name evidence="4" type="ORF">FKZ61_02945</name>
</gene>
<keyword evidence="2" id="KW-0732">Signal</keyword>
<feature type="signal peptide" evidence="2">
    <location>
        <begin position="1"/>
        <end position="29"/>
    </location>
</feature>